<dbReference type="Gene3D" id="1.10.230.10">
    <property type="entry name" value="Cytochrome P450-Terp, domain 2"/>
    <property type="match status" value="1"/>
</dbReference>
<dbReference type="Pfam" id="PF00226">
    <property type="entry name" value="DnaJ"/>
    <property type="match status" value="1"/>
</dbReference>
<dbReference type="SUPFAM" id="SSF48256">
    <property type="entry name" value="Citrate synthase"/>
    <property type="match status" value="1"/>
</dbReference>
<reference evidence="6 7" key="1">
    <citation type="submission" date="2024-02" db="EMBL/GenBank/DDBJ databases">
        <authorList>
            <person name="Chen Y."/>
            <person name="Shah S."/>
            <person name="Dougan E. K."/>
            <person name="Thang M."/>
            <person name="Chan C."/>
        </authorList>
    </citation>
    <scope>NUCLEOTIDE SEQUENCE [LARGE SCALE GENOMIC DNA]</scope>
</reference>
<dbReference type="Proteomes" id="UP001642484">
    <property type="component" value="Unassembled WGS sequence"/>
</dbReference>
<keyword evidence="7" id="KW-1185">Reference proteome</keyword>
<sequence length="879" mass="98894">MVTETSDLDANKGIAYRHLSLYEVNTKLPKAPGGSVALPEGAFWLLVTGEEPSAEEVKGMTEELHKRATIPANVMTTIDSLPKETHPMTQLSVAMLALQKDSKFFKKYQEGMKKDDYWSYALEDCLDVVAKVPIIAAKIYRRTFHDGKLPEYDPKLDWAANFAQMLGINQSEDFKEAMRLYLMLHADHEGGNVSAHATHLVGSALSDPYYAWAAGLCGLAGPLHGLANQECLSWLLDVQKQLGGQKPTKERWALSKMLVVFGNSSHSEDLMTDFANKTLKEGKVIPGFGHAVLRNTDPRYMLEREFALKHCTEDPLFQLVDSCYQAIPPVLLKQGKVKNPFPNVDAHSGQLMHFYNLKEQNFYTVVFAVSRTLGVMAQYIWSRAVSLPIERPKSLPLDELMILAKKHRWQREKGLVINYADPATAAGTAVLGLGLVVLPLLSKLNQIQAEETFQYKYHGETNPRQPLRLFTESELRQRLGSLDAHCVAKEIVMSTEELDEHMEASSMEETDDEVGRIQKWRDSVNGHLRSLQKRSALAFLGLPPDSSMNDINAVYKKMALELHPDKGGDPEKFQELQEMKERLTEIEKEEENPDGKKENEDDPEEEEAKKQKEKEEEEEKNRLPPNERVKKLRMEVHDNTVRLWEKAKKSRDEIVGEKALKTNAQPALNILRLFVDRFVASEIKTLRHDDTRGAEAKLRKFLKQGAEILCVAALADVQATLSTLAMHFNYRLIARSGSPEIKNRCAALLEAVGEVPRNVESFLQQMEADLADQKERDLRRKEERAAAQRRREARGDFGGDAGETTGAAAPKAEAKAKAKAGPKPEPKAEKESAKETAAPKAALEAPVWLLRLNGNGWFFLLERSRICNIHQKPAKTCHQ</sequence>
<dbReference type="Pfam" id="PF00285">
    <property type="entry name" value="Citrate_synt"/>
    <property type="match status" value="1"/>
</dbReference>
<evidence type="ECO:0000259" key="5">
    <source>
        <dbReference type="PROSITE" id="PS50076"/>
    </source>
</evidence>
<evidence type="ECO:0000256" key="2">
    <source>
        <dbReference type="ARBA" id="ARBA00022679"/>
    </source>
</evidence>
<dbReference type="InterPro" id="IPR016142">
    <property type="entry name" value="Citrate_synth-like_lrg_a-sub"/>
</dbReference>
<dbReference type="PANTHER" id="PTHR11739">
    <property type="entry name" value="CITRATE SYNTHASE"/>
    <property type="match status" value="1"/>
</dbReference>
<name>A0ABP0JJB1_9DINO</name>
<gene>
    <name evidence="6" type="ORF">CCMP2556_LOCUS11705</name>
</gene>
<accession>A0ABP0JJB1</accession>
<feature type="domain" description="J" evidence="5">
    <location>
        <begin position="535"/>
        <end position="604"/>
    </location>
</feature>
<dbReference type="CDD" id="cd06257">
    <property type="entry name" value="DnaJ"/>
    <property type="match status" value="1"/>
</dbReference>
<feature type="compositionally biased region" description="Low complexity" evidence="4">
    <location>
        <begin position="802"/>
        <end position="811"/>
    </location>
</feature>
<dbReference type="NCBIfam" id="NF007128">
    <property type="entry name" value="PRK09569.1"/>
    <property type="match status" value="1"/>
</dbReference>
<evidence type="ECO:0000256" key="4">
    <source>
        <dbReference type="SAM" id="MobiDB-lite"/>
    </source>
</evidence>
<evidence type="ECO:0000256" key="3">
    <source>
        <dbReference type="RuleBase" id="RU000441"/>
    </source>
</evidence>
<dbReference type="EMBL" id="CAXAMN010005558">
    <property type="protein sequence ID" value="CAK9014477.1"/>
    <property type="molecule type" value="Genomic_DNA"/>
</dbReference>
<feature type="compositionally biased region" description="Basic and acidic residues" evidence="4">
    <location>
        <begin position="607"/>
        <end position="629"/>
    </location>
</feature>
<evidence type="ECO:0000256" key="1">
    <source>
        <dbReference type="ARBA" id="ARBA00010566"/>
    </source>
</evidence>
<dbReference type="PRINTS" id="PR00143">
    <property type="entry name" value="CITRTSNTHASE"/>
</dbReference>
<feature type="compositionally biased region" description="Basic and acidic residues" evidence="4">
    <location>
        <begin position="812"/>
        <end position="834"/>
    </location>
</feature>
<dbReference type="SMART" id="SM00271">
    <property type="entry name" value="DnaJ"/>
    <property type="match status" value="1"/>
</dbReference>
<feature type="region of interest" description="Disordered" evidence="4">
    <location>
        <begin position="773"/>
        <end position="840"/>
    </location>
</feature>
<organism evidence="6 7">
    <name type="scientific">Durusdinium trenchii</name>
    <dbReference type="NCBI Taxonomy" id="1381693"/>
    <lineage>
        <taxon>Eukaryota</taxon>
        <taxon>Sar</taxon>
        <taxon>Alveolata</taxon>
        <taxon>Dinophyceae</taxon>
        <taxon>Suessiales</taxon>
        <taxon>Symbiodiniaceae</taxon>
        <taxon>Durusdinium</taxon>
    </lineage>
</organism>
<feature type="region of interest" description="Disordered" evidence="4">
    <location>
        <begin position="585"/>
        <end position="629"/>
    </location>
</feature>
<comment type="caution">
    <text evidence="6">The sequence shown here is derived from an EMBL/GenBank/DDBJ whole genome shotgun (WGS) entry which is preliminary data.</text>
</comment>
<comment type="similarity">
    <text evidence="1 3">Belongs to the citrate synthase family.</text>
</comment>
<keyword evidence="2 3" id="KW-0808">Transferase</keyword>
<dbReference type="InterPro" id="IPR016143">
    <property type="entry name" value="Citrate_synth-like_sm_a-sub"/>
</dbReference>
<evidence type="ECO:0000313" key="6">
    <source>
        <dbReference type="EMBL" id="CAK9014477.1"/>
    </source>
</evidence>
<protein>
    <recommendedName>
        <fullName evidence="3">Citrate synthase</fullName>
    </recommendedName>
</protein>
<dbReference type="PROSITE" id="PS50076">
    <property type="entry name" value="DNAJ_2"/>
    <property type="match status" value="1"/>
</dbReference>
<dbReference type="PANTHER" id="PTHR11739:SF8">
    <property type="entry name" value="CITRATE SYNTHASE, MITOCHONDRIAL"/>
    <property type="match status" value="1"/>
</dbReference>
<evidence type="ECO:0000313" key="7">
    <source>
        <dbReference type="Proteomes" id="UP001642484"/>
    </source>
</evidence>
<dbReference type="Gene3D" id="1.10.580.10">
    <property type="entry name" value="Citrate Synthase, domain 1"/>
    <property type="match status" value="1"/>
</dbReference>
<dbReference type="InterPro" id="IPR002020">
    <property type="entry name" value="Citrate_synthase"/>
</dbReference>
<dbReference type="InterPro" id="IPR001623">
    <property type="entry name" value="DnaJ_domain"/>
</dbReference>
<proteinExistence type="inferred from homology"/>
<dbReference type="InterPro" id="IPR019810">
    <property type="entry name" value="Citrate_synthase_AS"/>
</dbReference>
<dbReference type="InterPro" id="IPR036969">
    <property type="entry name" value="Citrate_synthase_sf"/>
</dbReference>
<dbReference type="InterPro" id="IPR036869">
    <property type="entry name" value="J_dom_sf"/>
</dbReference>
<feature type="compositionally biased region" description="Basic and acidic residues" evidence="4">
    <location>
        <begin position="773"/>
        <end position="797"/>
    </location>
</feature>
<dbReference type="SUPFAM" id="SSF46565">
    <property type="entry name" value="Chaperone J-domain"/>
    <property type="match status" value="1"/>
</dbReference>
<dbReference type="PROSITE" id="PS00480">
    <property type="entry name" value="CITRATE_SYNTHASE"/>
    <property type="match status" value="1"/>
</dbReference>
<dbReference type="Gene3D" id="1.10.287.110">
    <property type="entry name" value="DnaJ domain"/>
    <property type="match status" value="1"/>
</dbReference>